<protein>
    <recommendedName>
        <fullName evidence="3">FAR1 domain-containing protein</fullName>
    </recommendedName>
</protein>
<dbReference type="Proteomes" id="UP000655225">
    <property type="component" value="Unassembled WGS sequence"/>
</dbReference>
<dbReference type="SUPFAM" id="SSF52743">
    <property type="entry name" value="Subtilisin-like"/>
    <property type="match status" value="1"/>
</dbReference>
<dbReference type="GO" id="GO:0006508">
    <property type="term" value="P:proteolysis"/>
    <property type="evidence" value="ECO:0007669"/>
    <property type="project" value="InterPro"/>
</dbReference>
<dbReference type="OrthoDB" id="1894539at2759"/>
<keyword evidence="5" id="KW-1185">Reference proteome</keyword>
<dbReference type="InterPro" id="IPR004330">
    <property type="entry name" value="FAR1_DNA_bnd_dom"/>
</dbReference>
<keyword evidence="2" id="KW-0472">Membrane</keyword>
<evidence type="ECO:0000313" key="4">
    <source>
        <dbReference type="EMBL" id="KAF8377690.1"/>
    </source>
</evidence>
<comment type="caution">
    <text evidence="4">The sequence shown here is derived from an EMBL/GenBank/DDBJ whole genome shotgun (WGS) entry which is preliminary data.</text>
</comment>
<feature type="region of interest" description="Disordered" evidence="1">
    <location>
        <begin position="272"/>
        <end position="295"/>
    </location>
</feature>
<dbReference type="InterPro" id="IPR036852">
    <property type="entry name" value="Peptidase_S8/S53_dom_sf"/>
</dbReference>
<dbReference type="GO" id="GO:0004252">
    <property type="term" value="F:serine-type endopeptidase activity"/>
    <property type="evidence" value="ECO:0007669"/>
    <property type="project" value="InterPro"/>
</dbReference>
<evidence type="ECO:0000313" key="5">
    <source>
        <dbReference type="Proteomes" id="UP000655225"/>
    </source>
</evidence>
<dbReference type="EMBL" id="JABCRI010000024">
    <property type="protein sequence ID" value="KAF8377690.1"/>
    <property type="molecule type" value="Genomic_DNA"/>
</dbReference>
<dbReference type="Pfam" id="PF03101">
    <property type="entry name" value="FAR1"/>
    <property type="match status" value="1"/>
</dbReference>
<dbReference type="AlphaFoldDB" id="A0A834YC76"/>
<keyword evidence="2" id="KW-1133">Transmembrane helix</keyword>
<dbReference type="Gene3D" id="3.40.50.200">
    <property type="entry name" value="Peptidase S8/S53 domain"/>
    <property type="match status" value="1"/>
</dbReference>
<dbReference type="PANTHER" id="PTHR46328:SF30">
    <property type="entry name" value="OS04G0641500 PROTEIN"/>
    <property type="match status" value="1"/>
</dbReference>
<feature type="domain" description="FAR1" evidence="3">
    <location>
        <begin position="148"/>
        <end position="201"/>
    </location>
</feature>
<keyword evidence="2" id="KW-0812">Transmembrane</keyword>
<name>A0A834YC76_TETSI</name>
<proteinExistence type="predicted"/>
<evidence type="ECO:0000256" key="1">
    <source>
        <dbReference type="SAM" id="MobiDB-lite"/>
    </source>
</evidence>
<dbReference type="PANTHER" id="PTHR46328">
    <property type="entry name" value="FAR-RED IMPAIRED RESPONSIVE (FAR1) FAMILY PROTEIN-RELATED"/>
    <property type="match status" value="1"/>
</dbReference>
<reference evidence="4 5" key="1">
    <citation type="submission" date="2020-04" db="EMBL/GenBank/DDBJ databases">
        <title>Plant Genome Project.</title>
        <authorList>
            <person name="Zhang R.-G."/>
        </authorList>
    </citation>
    <scope>NUCLEOTIDE SEQUENCE [LARGE SCALE GENOMIC DNA]</scope>
    <source>
        <strain evidence="4">YNK0</strain>
        <tissue evidence="4">Leaf</tissue>
    </source>
</reference>
<gene>
    <name evidence="4" type="ORF">HHK36_031074</name>
</gene>
<evidence type="ECO:0000256" key="2">
    <source>
        <dbReference type="SAM" id="Phobius"/>
    </source>
</evidence>
<organism evidence="4 5">
    <name type="scientific">Tetracentron sinense</name>
    <name type="common">Spur-leaf</name>
    <dbReference type="NCBI Taxonomy" id="13715"/>
    <lineage>
        <taxon>Eukaryota</taxon>
        <taxon>Viridiplantae</taxon>
        <taxon>Streptophyta</taxon>
        <taxon>Embryophyta</taxon>
        <taxon>Tracheophyta</taxon>
        <taxon>Spermatophyta</taxon>
        <taxon>Magnoliopsida</taxon>
        <taxon>Trochodendrales</taxon>
        <taxon>Trochodendraceae</taxon>
        <taxon>Tetracentron</taxon>
    </lineage>
</organism>
<evidence type="ECO:0000259" key="3">
    <source>
        <dbReference type="Pfam" id="PF03101"/>
    </source>
</evidence>
<accession>A0A834YC76</accession>
<feature type="transmembrane region" description="Helical" evidence="2">
    <location>
        <begin position="241"/>
        <end position="265"/>
    </location>
</feature>
<sequence>MPDRQMSHLAEYASYDTSACGPALARLDPGLAILVIKTTIYKIKLIGARYYLKGYEAYYGPLNNTEDYRSPRDHDGHGTHTTSTVGGRVKMGKDEITDLSVGKRKNVAVDMDTDKEDENMSKLYFPNVPIDQKPCIGMKFNSLKLAYDFYNAYARVSGFSIRKGSTWYNASLGHRKFICSKEGSRDKKWIDKDNAKREQKKLQDVGAWQNVIQKILMMPETDRLEMAAAARRRVGRNGSMAMAASFTTPLLLAATATATAMAVSFKGFMKTESGEREKRMGKEERLGWGKRKEGC</sequence>